<evidence type="ECO:0000256" key="1">
    <source>
        <dbReference type="ARBA" id="ARBA00004496"/>
    </source>
</evidence>
<evidence type="ECO:0000256" key="4">
    <source>
        <dbReference type="ARBA" id="ARBA00022553"/>
    </source>
</evidence>
<feature type="domain" description="ENTH" evidence="9">
    <location>
        <begin position="106"/>
        <end position="237"/>
    </location>
</feature>
<proteinExistence type="inferred from homology"/>
<dbReference type="GO" id="GO:0005768">
    <property type="term" value="C:endosome"/>
    <property type="evidence" value="ECO:0007669"/>
    <property type="project" value="TreeGrafter"/>
</dbReference>
<evidence type="ECO:0000313" key="11">
    <source>
        <dbReference type="Proteomes" id="UP000054783"/>
    </source>
</evidence>
<dbReference type="PROSITE" id="PS50942">
    <property type="entry name" value="ENTH"/>
    <property type="match status" value="1"/>
</dbReference>
<feature type="compositionally biased region" description="Polar residues" evidence="8">
    <location>
        <begin position="623"/>
        <end position="642"/>
    </location>
</feature>
<dbReference type="AlphaFoldDB" id="A0A0V1ACF4"/>
<evidence type="ECO:0000256" key="8">
    <source>
        <dbReference type="SAM" id="MobiDB-lite"/>
    </source>
</evidence>
<dbReference type="InterPro" id="IPR013809">
    <property type="entry name" value="ENTH"/>
</dbReference>
<dbReference type="SUPFAM" id="SSF48464">
    <property type="entry name" value="ENTH/VHS domain"/>
    <property type="match status" value="1"/>
</dbReference>
<dbReference type="EMBL" id="JYDQ01000009">
    <property type="protein sequence ID" value="KRY22498.1"/>
    <property type="molecule type" value="Genomic_DNA"/>
</dbReference>
<evidence type="ECO:0000256" key="6">
    <source>
        <dbReference type="ARBA" id="ARBA00023121"/>
    </source>
</evidence>
<keyword evidence="7" id="KW-0175">Coiled coil</keyword>
<dbReference type="PANTHER" id="PTHR12276:SF115">
    <property type="entry name" value="FI19443P1"/>
    <property type="match status" value="1"/>
</dbReference>
<keyword evidence="6" id="KW-0446">Lipid-binding</keyword>
<reference evidence="10 11" key="1">
    <citation type="submission" date="2015-01" db="EMBL/GenBank/DDBJ databases">
        <title>Evolution of Trichinella species and genotypes.</title>
        <authorList>
            <person name="Korhonen P.K."/>
            <person name="Edoardo P."/>
            <person name="Giuseppe L.R."/>
            <person name="Gasser R.B."/>
        </authorList>
    </citation>
    <scope>NUCLEOTIDE SEQUENCE [LARGE SCALE GENOMIC DNA]</scope>
    <source>
        <strain evidence="10">ISS2496</strain>
    </source>
</reference>
<evidence type="ECO:0000313" key="10">
    <source>
        <dbReference type="EMBL" id="KRY22498.1"/>
    </source>
</evidence>
<evidence type="ECO:0000256" key="7">
    <source>
        <dbReference type="SAM" id="Coils"/>
    </source>
</evidence>
<feature type="region of interest" description="Disordered" evidence="8">
    <location>
        <begin position="402"/>
        <end position="428"/>
    </location>
</feature>
<dbReference type="PROSITE" id="PS50330">
    <property type="entry name" value="UIM"/>
    <property type="match status" value="2"/>
</dbReference>
<keyword evidence="11" id="KW-1185">Reference proteome</keyword>
<dbReference type="SMART" id="SM00273">
    <property type="entry name" value="ENTH"/>
    <property type="match status" value="1"/>
</dbReference>
<dbReference type="InterPro" id="IPR003903">
    <property type="entry name" value="UIM_dom"/>
</dbReference>
<dbReference type="Pfam" id="PF01417">
    <property type="entry name" value="ENTH"/>
    <property type="match status" value="1"/>
</dbReference>
<comment type="caution">
    <text evidence="10">The sequence shown here is derived from an EMBL/GenBank/DDBJ whole genome shotgun (WGS) entry which is preliminary data.</text>
</comment>
<name>A0A0V1ACF4_9BILA</name>
<dbReference type="GO" id="GO:0030276">
    <property type="term" value="F:clathrin binding"/>
    <property type="evidence" value="ECO:0007669"/>
    <property type="project" value="TreeGrafter"/>
</dbReference>
<dbReference type="FunFam" id="1.25.40.90:FF:000002">
    <property type="entry name" value="epsin-2 isoform X1"/>
    <property type="match status" value="1"/>
</dbReference>
<dbReference type="CDD" id="cd16990">
    <property type="entry name" value="ENTH_Epsin"/>
    <property type="match status" value="1"/>
</dbReference>
<dbReference type="GO" id="GO:0006897">
    <property type="term" value="P:endocytosis"/>
    <property type="evidence" value="ECO:0007669"/>
    <property type="project" value="TreeGrafter"/>
</dbReference>
<feature type="region of interest" description="Disordered" evidence="8">
    <location>
        <begin position="591"/>
        <end position="661"/>
    </location>
</feature>
<dbReference type="Proteomes" id="UP000054783">
    <property type="component" value="Unassembled WGS sequence"/>
</dbReference>
<keyword evidence="5" id="KW-0677">Repeat</keyword>
<feature type="compositionally biased region" description="Polar residues" evidence="8">
    <location>
        <begin position="596"/>
        <end position="612"/>
    </location>
</feature>
<evidence type="ECO:0000256" key="5">
    <source>
        <dbReference type="ARBA" id="ARBA00022737"/>
    </source>
</evidence>
<keyword evidence="4" id="KW-0597">Phosphoprotein</keyword>
<accession>A0A0V1ACF4</accession>
<comment type="subcellular location">
    <subcellularLocation>
        <location evidence="1">Cytoplasm</location>
    </subcellularLocation>
</comment>
<organism evidence="10 11">
    <name type="scientific">Trichinella patagoniensis</name>
    <dbReference type="NCBI Taxonomy" id="990121"/>
    <lineage>
        <taxon>Eukaryota</taxon>
        <taxon>Metazoa</taxon>
        <taxon>Ecdysozoa</taxon>
        <taxon>Nematoda</taxon>
        <taxon>Enoplea</taxon>
        <taxon>Dorylaimia</taxon>
        <taxon>Trichinellida</taxon>
        <taxon>Trichinellidae</taxon>
        <taxon>Trichinella</taxon>
    </lineage>
</organism>
<dbReference type="GO" id="GO:0030125">
    <property type="term" value="C:clathrin vesicle coat"/>
    <property type="evidence" value="ECO:0007669"/>
    <property type="project" value="TreeGrafter"/>
</dbReference>
<dbReference type="InterPro" id="IPR008942">
    <property type="entry name" value="ENTH_VHS"/>
</dbReference>
<dbReference type="GO" id="GO:0005543">
    <property type="term" value="F:phospholipid binding"/>
    <property type="evidence" value="ECO:0007669"/>
    <property type="project" value="TreeGrafter"/>
</dbReference>
<dbReference type="GO" id="GO:0005886">
    <property type="term" value="C:plasma membrane"/>
    <property type="evidence" value="ECO:0007669"/>
    <property type="project" value="TreeGrafter"/>
</dbReference>
<feature type="coiled-coil region" evidence="7">
    <location>
        <begin position="216"/>
        <end position="250"/>
    </location>
</feature>
<dbReference type="SMART" id="SM00726">
    <property type="entry name" value="UIM"/>
    <property type="match status" value="2"/>
</dbReference>
<evidence type="ECO:0000256" key="2">
    <source>
        <dbReference type="ARBA" id="ARBA00010130"/>
    </source>
</evidence>
<feature type="region of interest" description="Disordered" evidence="8">
    <location>
        <begin position="352"/>
        <end position="376"/>
    </location>
</feature>
<comment type="similarity">
    <text evidence="2">Belongs to the epsin family.</text>
</comment>
<sequence length="661" mass="72757">MTVLRPGCVSVFSCRSLNEFSRQLSQDSAISAFPLINVHLIQFLLFDSACFFVYSKQLNKISPFFHYFVRFEFLKRHGRLDCLASFCPREVEMIGSLPSLRRHVKNVACNYSDAQVKVREATSNDPWGPSSSLMSEIADMTFNAMAFSEIMQMIWKRLNDHGKNWRHVYKSLVLLDYLIKLGSEKVAQQCRENIYAIQTLKDFQYVEDNKDQGINVREKAKQLVSLLKDEERLKNERTRAQIARKRFTQNGMGISCDGSCQSLSGQQAFGNGAGRFSDPLLFCGTGFSHTHASRHLDSGLRGDSHLEECRPSSLGEEELQLRIALAISKEEAQKEENARRDDDARFQLALKQSQADANRDCHTSNQQQQQQQQPVSSIVGSVFTDLSQLDDLLIWQQGSSTDMWSTADTPSKKDPWQASSSSDAWRQAQVVPGKAASDPWGANQPVKSDPLVDLITPAVSDPWSKSADVGSIAQNDPWAPLDQGVSQPTVSGGLMNNNSSRLIDVAQHSVNMTNSDFFESILQPTPAAGASAMPNGNTSTGNNVLGVNTSGTNNDSSNSKRTLRTPESFLGENSSLVNLDNLIGPAKPQVPGMPPSATSNPFLSGASNNPFMAQQRPVPTLNDMRSASSMANPVTAQGQSGSWALPQPLQPQRPSSTNPFL</sequence>
<gene>
    <name evidence="10" type="ORF">T12_4062</name>
</gene>
<protein>
    <submittedName>
        <fullName evidence="10">Epsin-2</fullName>
    </submittedName>
</protein>
<dbReference type="PANTHER" id="PTHR12276">
    <property type="entry name" value="EPSIN/ENT-RELATED"/>
    <property type="match status" value="1"/>
</dbReference>
<dbReference type="Gene3D" id="1.25.40.90">
    <property type="match status" value="1"/>
</dbReference>
<evidence type="ECO:0000259" key="9">
    <source>
        <dbReference type="PROSITE" id="PS50942"/>
    </source>
</evidence>
<keyword evidence="3" id="KW-0963">Cytoplasm</keyword>
<evidence type="ECO:0000256" key="3">
    <source>
        <dbReference type="ARBA" id="ARBA00022490"/>
    </source>
</evidence>